<reference evidence="2 3" key="1">
    <citation type="journal article" date="2017" name="PLoS Biol.">
        <title>The sea cucumber genome provides insights into morphological evolution and visceral regeneration.</title>
        <authorList>
            <person name="Zhang X."/>
            <person name="Sun L."/>
            <person name="Yuan J."/>
            <person name="Sun Y."/>
            <person name="Gao Y."/>
            <person name="Zhang L."/>
            <person name="Li S."/>
            <person name="Dai H."/>
            <person name="Hamel J.F."/>
            <person name="Liu C."/>
            <person name="Yu Y."/>
            <person name="Liu S."/>
            <person name="Lin W."/>
            <person name="Guo K."/>
            <person name="Jin S."/>
            <person name="Xu P."/>
            <person name="Storey K.B."/>
            <person name="Huan P."/>
            <person name="Zhang T."/>
            <person name="Zhou Y."/>
            <person name="Zhang J."/>
            <person name="Lin C."/>
            <person name="Li X."/>
            <person name="Xing L."/>
            <person name="Huo D."/>
            <person name="Sun M."/>
            <person name="Wang L."/>
            <person name="Mercier A."/>
            <person name="Li F."/>
            <person name="Yang H."/>
            <person name="Xiang J."/>
        </authorList>
    </citation>
    <scope>NUCLEOTIDE SEQUENCE [LARGE SCALE GENOMIC DNA]</scope>
    <source>
        <strain evidence="2">Shaxun</strain>
        <tissue evidence="2">Muscle</tissue>
    </source>
</reference>
<protein>
    <submittedName>
        <fullName evidence="2">Uncharacterized protein</fullName>
    </submittedName>
</protein>
<evidence type="ECO:0000313" key="2">
    <source>
        <dbReference type="EMBL" id="PIK43382.1"/>
    </source>
</evidence>
<proteinExistence type="predicted"/>
<accession>A0A2G8K5Y2</accession>
<evidence type="ECO:0000256" key="1">
    <source>
        <dbReference type="SAM" id="MobiDB-lite"/>
    </source>
</evidence>
<organism evidence="2 3">
    <name type="scientific">Stichopus japonicus</name>
    <name type="common">Sea cucumber</name>
    <dbReference type="NCBI Taxonomy" id="307972"/>
    <lineage>
        <taxon>Eukaryota</taxon>
        <taxon>Metazoa</taxon>
        <taxon>Echinodermata</taxon>
        <taxon>Eleutherozoa</taxon>
        <taxon>Echinozoa</taxon>
        <taxon>Holothuroidea</taxon>
        <taxon>Aspidochirotacea</taxon>
        <taxon>Aspidochirotida</taxon>
        <taxon>Stichopodidae</taxon>
        <taxon>Apostichopus</taxon>
    </lineage>
</organism>
<comment type="caution">
    <text evidence="2">The sequence shown here is derived from an EMBL/GenBank/DDBJ whole genome shotgun (WGS) entry which is preliminary data.</text>
</comment>
<dbReference type="EMBL" id="MRZV01000854">
    <property type="protein sequence ID" value="PIK43382.1"/>
    <property type="molecule type" value="Genomic_DNA"/>
</dbReference>
<dbReference type="AlphaFoldDB" id="A0A2G8K5Y2"/>
<keyword evidence="3" id="KW-1185">Reference proteome</keyword>
<feature type="compositionally biased region" description="Polar residues" evidence="1">
    <location>
        <begin position="102"/>
        <end position="119"/>
    </location>
</feature>
<name>A0A2G8K5Y2_STIJA</name>
<sequence length="208" mass="22146">MGPLDGGSAPGARSGRLWCRPFSSVPGELYLRAQVCRDWQFWWSSGPEVWRFGGLWTSGLQLRRPFFRTCGPFGSGALPLPLLLLLPFDLALELVLFPDPTGTATSGEPSPEATGSKTLPSGASGSEAGAGGGESLVSLDCNFSLRVAIQASISCQFAGVSVTHIEHGSRREQDLHIGHSSWSSQVLPGRKSEQVAHLIDVLPSFDAI</sequence>
<gene>
    <name evidence="2" type="ORF">BSL78_19764</name>
</gene>
<dbReference type="Proteomes" id="UP000230750">
    <property type="component" value="Unassembled WGS sequence"/>
</dbReference>
<evidence type="ECO:0000313" key="3">
    <source>
        <dbReference type="Proteomes" id="UP000230750"/>
    </source>
</evidence>
<feature type="region of interest" description="Disordered" evidence="1">
    <location>
        <begin position="102"/>
        <end position="129"/>
    </location>
</feature>